<proteinExistence type="predicted"/>
<gene>
    <name evidence="2" type="ORF">E0L93_08935</name>
</gene>
<evidence type="ECO:0000313" key="3">
    <source>
        <dbReference type="Proteomes" id="UP000295244"/>
    </source>
</evidence>
<dbReference type="SUPFAM" id="SSF47240">
    <property type="entry name" value="Ferritin-like"/>
    <property type="match status" value="1"/>
</dbReference>
<protein>
    <submittedName>
        <fullName evidence="2">DUF892 family protein</fullName>
    </submittedName>
</protein>
<name>A0A4R1BHV0_9ACTN</name>
<feature type="region of interest" description="Disordered" evidence="1">
    <location>
        <begin position="117"/>
        <end position="156"/>
    </location>
</feature>
<dbReference type="InterPro" id="IPR009078">
    <property type="entry name" value="Ferritin-like_SF"/>
</dbReference>
<keyword evidence="3" id="KW-1185">Reference proteome</keyword>
<reference evidence="2 3" key="1">
    <citation type="submission" date="2019-03" db="EMBL/GenBank/DDBJ databases">
        <title>Whole genome sequence of a novel Rubrobacter taiwanensis strain, isolated from Yellowstone National Park.</title>
        <authorList>
            <person name="Freed S."/>
            <person name="Ramaley R.F."/>
            <person name="Kyndt J.A."/>
        </authorList>
    </citation>
    <scope>NUCLEOTIDE SEQUENCE [LARGE SCALE GENOMIC DNA]</scope>
    <source>
        <strain evidence="2 3">Yellowstone</strain>
    </source>
</reference>
<evidence type="ECO:0000256" key="1">
    <source>
        <dbReference type="SAM" id="MobiDB-lite"/>
    </source>
</evidence>
<dbReference type="InterPro" id="IPR010287">
    <property type="entry name" value="DUF892_YciF-like"/>
</dbReference>
<dbReference type="AlphaFoldDB" id="A0A4R1BHV0"/>
<dbReference type="Proteomes" id="UP000295244">
    <property type="component" value="Unassembled WGS sequence"/>
</dbReference>
<feature type="compositionally biased region" description="Basic and acidic residues" evidence="1">
    <location>
        <begin position="126"/>
        <end position="156"/>
    </location>
</feature>
<evidence type="ECO:0000313" key="2">
    <source>
        <dbReference type="EMBL" id="TCJ16833.1"/>
    </source>
</evidence>
<sequence length="156" mass="17749">MVGLRLIQVALQQFRRGLLVDRRPLQPGRLRVGQPVHQHHRTETQRQESRLHERLEALGADTPARKEAQTIGSALLKGAADRLRTDKPGKNARDGYVTEHMEIASCELLERLANRAGDTETAEVARTNRAEEEEMARKIAADWDRGSRTSRQKRQE</sequence>
<dbReference type="Pfam" id="PF05974">
    <property type="entry name" value="DUF892"/>
    <property type="match status" value="1"/>
</dbReference>
<comment type="caution">
    <text evidence="2">The sequence shown here is derived from an EMBL/GenBank/DDBJ whole genome shotgun (WGS) entry which is preliminary data.</text>
</comment>
<dbReference type="OrthoDB" id="4334260at2"/>
<accession>A0A4R1BHV0</accession>
<organism evidence="2 3">
    <name type="scientific">Rubrobacter taiwanensis</name>
    <dbReference type="NCBI Taxonomy" id="185139"/>
    <lineage>
        <taxon>Bacteria</taxon>
        <taxon>Bacillati</taxon>
        <taxon>Actinomycetota</taxon>
        <taxon>Rubrobacteria</taxon>
        <taxon>Rubrobacterales</taxon>
        <taxon>Rubrobacteraceae</taxon>
        <taxon>Rubrobacter</taxon>
    </lineage>
</organism>
<dbReference type="EMBL" id="SKBU01000015">
    <property type="protein sequence ID" value="TCJ16833.1"/>
    <property type="molecule type" value="Genomic_DNA"/>
</dbReference>
<dbReference type="InterPro" id="IPR012347">
    <property type="entry name" value="Ferritin-like"/>
</dbReference>
<dbReference type="Gene3D" id="1.20.1260.10">
    <property type="match status" value="1"/>
</dbReference>